<feature type="transmembrane region" description="Helical" evidence="1">
    <location>
        <begin position="60"/>
        <end position="77"/>
    </location>
</feature>
<dbReference type="OrthoDB" id="5568182at2"/>
<keyword evidence="1" id="KW-1133">Transmembrane helix</keyword>
<proteinExistence type="predicted"/>
<keyword evidence="1" id="KW-0812">Transmembrane</keyword>
<reference evidence="3 4" key="1">
    <citation type="submission" date="2016-10" db="EMBL/GenBank/DDBJ databases">
        <authorList>
            <person name="de Groot N.N."/>
        </authorList>
    </citation>
    <scope>NUCLEOTIDE SEQUENCE [LARGE SCALE GENOMIC DNA]</scope>
    <source>
        <strain evidence="3 4">DSM 15123</strain>
    </source>
</reference>
<organism evidence="3 4">
    <name type="scientific">Brachymonas denitrificans DSM 15123</name>
    <dbReference type="NCBI Taxonomy" id="1121117"/>
    <lineage>
        <taxon>Bacteria</taxon>
        <taxon>Pseudomonadati</taxon>
        <taxon>Pseudomonadota</taxon>
        <taxon>Betaproteobacteria</taxon>
        <taxon>Burkholderiales</taxon>
        <taxon>Comamonadaceae</taxon>
        <taxon>Brachymonas</taxon>
    </lineage>
</organism>
<keyword evidence="1" id="KW-0472">Membrane</keyword>
<accession>A0A1H8L077</accession>
<evidence type="ECO:0000313" key="3">
    <source>
        <dbReference type="EMBL" id="SEN98501.1"/>
    </source>
</evidence>
<evidence type="ECO:0000256" key="1">
    <source>
        <dbReference type="SAM" id="Phobius"/>
    </source>
</evidence>
<dbReference type="AlphaFoldDB" id="A0A1H8L077"/>
<feature type="domain" description="VanZ-like" evidence="2">
    <location>
        <begin position="3"/>
        <end position="105"/>
    </location>
</feature>
<name>A0A1H8L077_9BURK</name>
<evidence type="ECO:0000259" key="2">
    <source>
        <dbReference type="Pfam" id="PF04892"/>
    </source>
</evidence>
<feature type="transmembrane region" description="Helical" evidence="1">
    <location>
        <begin position="36"/>
        <end position="53"/>
    </location>
</feature>
<gene>
    <name evidence="3" type="ORF">SAMN02745977_02530</name>
</gene>
<dbReference type="PANTHER" id="PTHR28008">
    <property type="entry name" value="DOMAIN PROTEIN, PUTATIVE (AFU_ORTHOLOGUE AFUA_3G10980)-RELATED"/>
    <property type="match status" value="1"/>
</dbReference>
<dbReference type="STRING" id="1121117.SAMN02745977_02530"/>
<sequence length="114" mass="12783">MLLVPGSAVHELAAWLSWLSVPLEAPGSAWQHLDKLVHLLFFAVLAFTGYRAWGRRAQPWLLLGLLTFSVLTEWLQGFVPGRSTSWLDLLANTSGIGVGTWLGMLVWRERSRAR</sequence>
<dbReference type="InterPro" id="IPR006976">
    <property type="entry name" value="VanZ-like"/>
</dbReference>
<dbReference type="Proteomes" id="UP000199531">
    <property type="component" value="Unassembled WGS sequence"/>
</dbReference>
<dbReference type="PANTHER" id="PTHR28008:SF1">
    <property type="entry name" value="DOMAIN PROTEIN, PUTATIVE (AFU_ORTHOLOGUE AFUA_3G10980)-RELATED"/>
    <property type="match status" value="1"/>
</dbReference>
<keyword evidence="4" id="KW-1185">Reference proteome</keyword>
<feature type="transmembrane region" description="Helical" evidence="1">
    <location>
        <begin position="89"/>
        <end position="107"/>
    </location>
</feature>
<dbReference type="NCBIfam" id="NF037970">
    <property type="entry name" value="vanZ_1"/>
    <property type="match status" value="1"/>
</dbReference>
<dbReference type="Pfam" id="PF04892">
    <property type="entry name" value="VanZ"/>
    <property type="match status" value="1"/>
</dbReference>
<evidence type="ECO:0000313" key="4">
    <source>
        <dbReference type="Proteomes" id="UP000199531"/>
    </source>
</evidence>
<dbReference type="EMBL" id="FOCW01000018">
    <property type="protein sequence ID" value="SEN98501.1"/>
    <property type="molecule type" value="Genomic_DNA"/>
</dbReference>
<protein>
    <submittedName>
        <fullName evidence="3">VanZ like family protein</fullName>
    </submittedName>
</protein>